<keyword evidence="3" id="KW-1003">Cell membrane</keyword>
<evidence type="ECO:0000256" key="7">
    <source>
        <dbReference type="ARBA" id="ARBA00023136"/>
    </source>
</evidence>
<dbReference type="Proteomes" id="UP001341281">
    <property type="component" value="Chromosome 05"/>
</dbReference>
<evidence type="ECO:0000259" key="13">
    <source>
        <dbReference type="PROSITE" id="PS50213"/>
    </source>
</evidence>
<evidence type="ECO:0000313" key="14">
    <source>
        <dbReference type="EMBL" id="WVZ73874.1"/>
    </source>
</evidence>
<comment type="function">
    <text evidence="10">May be a cell surface adhesion protein.</text>
</comment>
<feature type="signal peptide" evidence="12">
    <location>
        <begin position="1"/>
        <end position="21"/>
    </location>
</feature>
<keyword evidence="15" id="KW-1185">Reference proteome</keyword>
<evidence type="ECO:0000256" key="4">
    <source>
        <dbReference type="ARBA" id="ARBA00022622"/>
    </source>
</evidence>
<dbReference type="PROSITE" id="PS50213">
    <property type="entry name" value="FAS1"/>
    <property type="match status" value="1"/>
</dbReference>
<dbReference type="InterPro" id="IPR000782">
    <property type="entry name" value="FAS1_domain"/>
</dbReference>
<dbReference type="PANTHER" id="PTHR32382:SF33">
    <property type="entry name" value="OS02G0726000 PROTEIN"/>
    <property type="match status" value="1"/>
</dbReference>
<keyword evidence="9" id="KW-0449">Lipoprotein</keyword>
<evidence type="ECO:0000256" key="10">
    <source>
        <dbReference type="ARBA" id="ARBA00024686"/>
    </source>
</evidence>
<comment type="subcellular location">
    <subcellularLocation>
        <location evidence="1">Cell membrane</location>
        <topology evidence="1">Lipid-anchor</topology>
        <topology evidence="1">GPI-anchor</topology>
    </subcellularLocation>
</comment>
<evidence type="ECO:0000256" key="5">
    <source>
        <dbReference type="ARBA" id="ARBA00022729"/>
    </source>
</evidence>
<gene>
    <name evidence="14" type="ORF">U9M48_022132</name>
</gene>
<dbReference type="GO" id="GO:0098552">
    <property type="term" value="C:side of membrane"/>
    <property type="evidence" value="ECO:0007669"/>
    <property type="project" value="UniProtKB-KW"/>
</dbReference>
<evidence type="ECO:0000256" key="12">
    <source>
        <dbReference type="SAM" id="SignalP"/>
    </source>
</evidence>
<protein>
    <recommendedName>
        <fullName evidence="13">FAS1 domain-containing protein</fullName>
    </recommendedName>
</protein>
<feature type="domain" description="FAS1" evidence="13">
    <location>
        <begin position="198"/>
        <end position="341"/>
    </location>
</feature>
<dbReference type="SUPFAM" id="SSF82153">
    <property type="entry name" value="FAS1 domain"/>
    <property type="match status" value="2"/>
</dbReference>
<accession>A0AAQ3TH32</accession>
<keyword evidence="7" id="KW-0472">Membrane</keyword>
<dbReference type="Gene3D" id="2.30.180.10">
    <property type="entry name" value="FAS1 domain"/>
    <property type="match status" value="2"/>
</dbReference>
<feature type="region of interest" description="Disordered" evidence="11">
    <location>
        <begin position="352"/>
        <end position="383"/>
    </location>
</feature>
<evidence type="ECO:0000313" key="15">
    <source>
        <dbReference type="Proteomes" id="UP001341281"/>
    </source>
</evidence>
<proteinExistence type="inferred from homology"/>
<name>A0AAQ3TH32_PASNO</name>
<keyword evidence="4" id="KW-0336">GPI-anchor</keyword>
<keyword evidence="8" id="KW-0325">Glycoprotein</keyword>
<evidence type="ECO:0000256" key="8">
    <source>
        <dbReference type="ARBA" id="ARBA00023180"/>
    </source>
</evidence>
<dbReference type="GO" id="GO:0005886">
    <property type="term" value="C:plasma membrane"/>
    <property type="evidence" value="ECO:0007669"/>
    <property type="project" value="UniProtKB-SubCell"/>
</dbReference>
<keyword evidence="5 12" id="KW-0732">Signal</keyword>
<dbReference type="FunFam" id="2.30.180.10:FF:000015">
    <property type="entry name" value="Fasciclin-like arabinogalactan protein 3"/>
    <property type="match status" value="1"/>
</dbReference>
<evidence type="ECO:0000256" key="11">
    <source>
        <dbReference type="SAM" id="MobiDB-lite"/>
    </source>
</evidence>
<dbReference type="SMART" id="SM00554">
    <property type="entry name" value="FAS1"/>
    <property type="match status" value="1"/>
</dbReference>
<dbReference type="Pfam" id="PF02469">
    <property type="entry name" value="Fasciclin"/>
    <property type="match status" value="1"/>
</dbReference>
<dbReference type="EMBL" id="CP144749">
    <property type="protein sequence ID" value="WVZ73874.1"/>
    <property type="molecule type" value="Genomic_DNA"/>
</dbReference>
<evidence type="ECO:0000256" key="2">
    <source>
        <dbReference type="ARBA" id="ARBA00007843"/>
    </source>
</evidence>
<dbReference type="InterPro" id="IPR036378">
    <property type="entry name" value="FAS1_dom_sf"/>
</dbReference>
<evidence type="ECO:0000256" key="9">
    <source>
        <dbReference type="ARBA" id="ARBA00023288"/>
    </source>
</evidence>
<dbReference type="AlphaFoldDB" id="A0AAQ3TH32"/>
<dbReference type="PANTHER" id="PTHR32382">
    <property type="entry name" value="FASCICLIN-LIKE ARABINOGALACTAN PROTEIN"/>
    <property type="match status" value="1"/>
</dbReference>
<organism evidence="14 15">
    <name type="scientific">Paspalum notatum var. saurae</name>
    <dbReference type="NCBI Taxonomy" id="547442"/>
    <lineage>
        <taxon>Eukaryota</taxon>
        <taxon>Viridiplantae</taxon>
        <taxon>Streptophyta</taxon>
        <taxon>Embryophyta</taxon>
        <taxon>Tracheophyta</taxon>
        <taxon>Spermatophyta</taxon>
        <taxon>Magnoliopsida</taxon>
        <taxon>Liliopsida</taxon>
        <taxon>Poales</taxon>
        <taxon>Poaceae</taxon>
        <taxon>PACMAD clade</taxon>
        <taxon>Panicoideae</taxon>
        <taxon>Andropogonodae</taxon>
        <taxon>Paspaleae</taxon>
        <taxon>Paspalinae</taxon>
        <taxon>Paspalum</taxon>
    </lineage>
</organism>
<feature type="compositionally biased region" description="Basic and acidic residues" evidence="11">
    <location>
        <begin position="361"/>
        <end position="373"/>
    </location>
</feature>
<evidence type="ECO:0000256" key="3">
    <source>
        <dbReference type="ARBA" id="ARBA00022475"/>
    </source>
</evidence>
<evidence type="ECO:0000256" key="1">
    <source>
        <dbReference type="ARBA" id="ARBA00004609"/>
    </source>
</evidence>
<reference evidence="14 15" key="1">
    <citation type="submission" date="2024-02" db="EMBL/GenBank/DDBJ databases">
        <title>High-quality chromosome-scale genome assembly of Pensacola bahiagrass (Paspalum notatum Flugge var. saurae).</title>
        <authorList>
            <person name="Vega J.M."/>
            <person name="Podio M."/>
            <person name="Orjuela J."/>
            <person name="Siena L.A."/>
            <person name="Pessino S.C."/>
            <person name="Combes M.C."/>
            <person name="Mariac C."/>
            <person name="Albertini E."/>
            <person name="Pupilli F."/>
            <person name="Ortiz J.P.A."/>
            <person name="Leblanc O."/>
        </authorList>
    </citation>
    <scope>NUCLEOTIDE SEQUENCE [LARGE SCALE GENOMIC DNA]</scope>
    <source>
        <strain evidence="14">R1</strain>
        <tissue evidence="14">Leaf</tissue>
    </source>
</reference>
<keyword evidence="6" id="KW-0654">Proteoglycan</keyword>
<comment type="similarity">
    <text evidence="2">Belongs to the fasciclin-like AGP family.</text>
</comment>
<evidence type="ECO:0000256" key="6">
    <source>
        <dbReference type="ARBA" id="ARBA00022974"/>
    </source>
</evidence>
<feature type="chain" id="PRO_5042832364" description="FAS1 domain-containing protein" evidence="12">
    <location>
        <begin position="22"/>
        <end position="405"/>
    </location>
</feature>
<dbReference type="InterPro" id="IPR033254">
    <property type="entry name" value="Plant_FLA"/>
</dbReference>
<sequence>MPGLTGARCILALFVAAVVLATTSPPACHAAHNITAILSGRRDLAEFSRELTATGLAGEINERNTITVLAVDDAHMAPLKARGLPRETLRHVLSLHVLVDYYDDAKLHRLPGGSADVSTLFQASGDAPGSAGMVEIAERRGGRVSFAPRGDGDGDAGPATAVFYVRSVHEAPYNISVLQVSGVISSPAAEAPSAAEPSGRNVSDVMSKNGCARFAGLVASTRDAAATFDRHLGDGLTLFCPADRAVAAFEPTFKRLPADARLAVVLYHGAPEHHSLQALRANEQDLGTLASLDGGKTTADLAVRSVGDKVTLVSATHNVAKVTRTLADADPVAVYMIDAVLVPYKFTAQESGAPELGEADSDGRSGRKEEGDGGRQTSGSAPCWPPRGWVASALVFTLLAAFASG</sequence>